<name>K4KF66_SIMAS</name>
<dbReference type="InterPro" id="IPR001624">
    <property type="entry name" value="FliE"/>
</dbReference>
<dbReference type="OrthoDB" id="8909229at2"/>
<evidence type="ECO:0000313" key="6">
    <source>
        <dbReference type="EMBL" id="AFU97684.1"/>
    </source>
</evidence>
<dbReference type="PRINTS" id="PR01006">
    <property type="entry name" value="FLGHOOKFLIE"/>
</dbReference>
<dbReference type="eggNOG" id="COG1677">
    <property type="taxonomic scope" value="Bacteria"/>
</dbReference>
<dbReference type="Proteomes" id="UP000000466">
    <property type="component" value="Chromosome"/>
</dbReference>
<dbReference type="GO" id="GO:0005198">
    <property type="term" value="F:structural molecule activity"/>
    <property type="evidence" value="ECO:0007669"/>
    <property type="project" value="UniProtKB-UniRule"/>
</dbReference>
<dbReference type="PANTHER" id="PTHR34653">
    <property type="match status" value="1"/>
</dbReference>
<dbReference type="HAMAP" id="MF_00724">
    <property type="entry name" value="FliE"/>
    <property type="match status" value="1"/>
</dbReference>
<keyword evidence="7" id="KW-1185">Reference proteome</keyword>
<protein>
    <recommendedName>
        <fullName evidence="3 5">Flagellar hook-basal body complex protein FliE</fullName>
    </recommendedName>
</protein>
<dbReference type="STRING" id="1117647.M5M_02325"/>
<evidence type="ECO:0000256" key="4">
    <source>
        <dbReference type="ARBA" id="ARBA00023143"/>
    </source>
</evidence>
<dbReference type="NCBIfam" id="TIGR00205">
    <property type="entry name" value="fliE"/>
    <property type="match status" value="1"/>
</dbReference>
<evidence type="ECO:0000256" key="3">
    <source>
        <dbReference type="ARBA" id="ARBA00018024"/>
    </source>
</evidence>
<evidence type="ECO:0000256" key="1">
    <source>
        <dbReference type="ARBA" id="ARBA00004117"/>
    </source>
</evidence>
<comment type="similarity">
    <text evidence="2 5">Belongs to the FliE family.</text>
</comment>
<keyword evidence="6" id="KW-0966">Cell projection</keyword>
<organism evidence="6 7">
    <name type="scientific">Simiduia agarivorans (strain DSM 21679 / JCM 13881 / BCRC 17597 / SA1)</name>
    <dbReference type="NCBI Taxonomy" id="1117647"/>
    <lineage>
        <taxon>Bacteria</taxon>
        <taxon>Pseudomonadati</taxon>
        <taxon>Pseudomonadota</taxon>
        <taxon>Gammaproteobacteria</taxon>
        <taxon>Cellvibrionales</taxon>
        <taxon>Cellvibrionaceae</taxon>
        <taxon>Simiduia</taxon>
    </lineage>
</organism>
<sequence length="121" mass="13691">MVDRVDINRLLVEMRAMKQQTMPTRARELDQVSHALKPGQVINAPESTDNFSHLFSQAIDKVNATQQQANQLAKAYETGRENIDITDVMIASQKASVSFQAMVQVRNKLVEAYRDVMNMPI</sequence>
<comment type="subcellular location">
    <subcellularLocation>
        <location evidence="1 5">Bacterial flagellum basal body</location>
    </subcellularLocation>
</comment>
<dbReference type="KEGG" id="saga:M5M_02325"/>
<dbReference type="GO" id="GO:0003774">
    <property type="term" value="F:cytoskeletal motor activity"/>
    <property type="evidence" value="ECO:0007669"/>
    <property type="project" value="InterPro"/>
</dbReference>
<gene>
    <name evidence="5" type="primary">fliE</name>
    <name evidence="6" type="ordered locus">M5M_02325</name>
</gene>
<keyword evidence="4 5" id="KW-0975">Bacterial flagellum</keyword>
<keyword evidence="6" id="KW-0282">Flagellum</keyword>
<reference evidence="6 7" key="1">
    <citation type="journal article" date="2013" name="Genome Announc.">
        <title>Complete genome sequence of Simiduia agarivorans SA1(T), a marine bacterium able to degrade a variety of polysaccharides.</title>
        <authorList>
            <person name="Lin S.Y."/>
            <person name="Shieh W.Y."/>
            <person name="Chen J.S."/>
            <person name="Tang S.L."/>
        </authorList>
    </citation>
    <scope>NUCLEOTIDE SEQUENCE [LARGE SCALE GENOMIC DNA]</scope>
    <source>
        <strain evidence="7">DSM 21679 / JCM 13881 / BCRC 17597 / SA1</strain>
    </source>
</reference>
<evidence type="ECO:0000256" key="5">
    <source>
        <dbReference type="HAMAP-Rule" id="MF_00724"/>
    </source>
</evidence>
<dbReference type="GO" id="GO:0009425">
    <property type="term" value="C:bacterial-type flagellum basal body"/>
    <property type="evidence" value="ECO:0007669"/>
    <property type="project" value="UniProtKB-SubCell"/>
</dbReference>
<accession>K4KF66</accession>
<evidence type="ECO:0000313" key="7">
    <source>
        <dbReference type="Proteomes" id="UP000000466"/>
    </source>
</evidence>
<keyword evidence="6" id="KW-0969">Cilium</keyword>
<dbReference type="RefSeq" id="WP_015045857.1">
    <property type="nucleotide sequence ID" value="NC_018868.3"/>
</dbReference>
<dbReference type="GO" id="GO:0071973">
    <property type="term" value="P:bacterial-type flagellum-dependent cell motility"/>
    <property type="evidence" value="ECO:0007669"/>
    <property type="project" value="InterPro"/>
</dbReference>
<dbReference type="PANTHER" id="PTHR34653:SF1">
    <property type="entry name" value="FLAGELLAR HOOK-BASAL BODY COMPLEX PROTEIN FLIE"/>
    <property type="match status" value="1"/>
</dbReference>
<proteinExistence type="inferred from homology"/>
<evidence type="ECO:0000256" key="2">
    <source>
        <dbReference type="ARBA" id="ARBA00009272"/>
    </source>
</evidence>
<dbReference type="HOGENOM" id="CLU_147249_0_0_6"/>
<dbReference type="AlphaFoldDB" id="K4KF66"/>
<dbReference type="EMBL" id="CP003746">
    <property type="protein sequence ID" value="AFU97684.1"/>
    <property type="molecule type" value="Genomic_DNA"/>
</dbReference>
<dbReference type="Pfam" id="PF02049">
    <property type="entry name" value="FliE"/>
    <property type="match status" value="1"/>
</dbReference>